<dbReference type="OrthoDB" id="8449747at2"/>
<keyword evidence="1" id="KW-0732">Signal</keyword>
<keyword evidence="3" id="KW-1185">Reference proteome</keyword>
<dbReference type="PROSITE" id="PS51257">
    <property type="entry name" value="PROKAR_LIPOPROTEIN"/>
    <property type="match status" value="1"/>
</dbReference>
<dbReference type="AlphaFoldDB" id="A0A2U1SNE3"/>
<comment type="caution">
    <text evidence="2">The sequence shown here is derived from an EMBL/GenBank/DDBJ whole genome shotgun (WGS) entry which is preliminary data.</text>
</comment>
<evidence type="ECO:0008006" key="4">
    <source>
        <dbReference type="Google" id="ProtNLM"/>
    </source>
</evidence>
<evidence type="ECO:0000313" key="3">
    <source>
        <dbReference type="Proteomes" id="UP000245137"/>
    </source>
</evidence>
<dbReference type="Proteomes" id="UP000245137">
    <property type="component" value="Unassembled WGS sequence"/>
</dbReference>
<organism evidence="2 3">
    <name type="scientific">Methylosinus sporium</name>
    <dbReference type="NCBI Taxonomy" id="428"/>
    <lineage>
        <taxon>Bacteria</taxon>
        <taxon>Pseudomonadati</taxon>
        <taxon>Pseudomonadota</taxon>
        <taxon>Alphaproteobacteria</taxon>
        <taxon>Hyphomicrobiales</taxon>
        <taxon>Methylocystaceae</taxon>
        <taxon>Methylosinus</taxon>
    </lineage>
</organism>
<protein>
    <recommendedName>
        <fullName evidence="4">Lipoprotein</fullName>
    </recommendedName>
</protein>
<evidence type="ECO:0000313" key="2">
    <source>
        <dbReference type="EMBL" id="PWB93129.1"/>
    </source>
</evidence>
<dbReference type="EMBL" id="PUIV01000028">
    <property type="protein sequence ID" value="PWB93129.1"/>
    <property type="molecule type" value="Genomic_DNA"/>
</dbReference>
<gene>
    <name evidence="2" type="ORF">C5689_14695</name>
</gene>
<evidence type="ECO:0000256" key="1">
    <source>
        <dbReference type="SAM" id="SignalP"/>
    </source>
</evidence>
<proteinExistence type="predicted"/>
<reference evidence="2 3" key="1">
    <citation type="journal article" date="2018" name="Appl. Microbiol. Biotechnol.">
        <title>Co-cultivation of the strictly anaerobic methanogen Methanosarcina barkeri with aerobic methanotrophs in an oxygen-limited membrane bioreactor.</title>
        <authorList>
            <person name="In 't Zandt M.H."/>
            <person name="van den Bosch T.J.M."/>
            <person name="Rijkers R."/>
            <person name="van Kessel M.A.H.J."/>
            <person name="Jetten M.S.M."/>
            <person name="Welte C.U."/>
        </authorList>
    </citation>
    <scope>NUCLEOTIDE SEQUENCE [LARGE SCALE GENOMIC DNA]</scope>
    <source>
        <strain evidence="2 3">DSM 17706</strain>
    </source>
</reference>
<feature type="signal peptide" evidence="1">
    <location>
        <begin position="1"/>
        <end position="19"/>
    </location>
</feature>
<dbReference type="RefSeq" id="WP_108918037.1">
    <property type="nucleotide sequence ID" value="NZ_BGJY01000014.1"/>
</dbReference>
<name>A0A2U1SNE3_METSR</name>
<sequence>MKFRGLGLALIGAAALALAACSGGREPNDAVGAKVLRNLLSKQGVNGKLISFKKIDGRALKTPNAEAYEFLYEAEVQFPEAYEADCANERARGRCAYLGLARSQSFQKGEVLKAEGTLHFVRSDKGWVGEDQNAY</sequence>
<accession>A0A2U1SNE3</accession>
<feature type="chain" id="PRO_5015649756" description="Lipoprotein" evidence="1">
    <location>
        <begin position="20"/>
        <end position="135"/>
    </location>
</feature>